<evidence type="ECO:0000313" key="1">
    <source>
        <dbReference type="EMBL" id="KAJ1152965.1"/>
    </source>
</evidence>
<dbReference type="EMBL" id="JANPWB010000009">
    <property type="protein sequence ID" value="KAJ1152965.1"/>
    <property type="molecule type" value="Genomic_DNA"/>
</dbReference>
<keyword evidence="2" id="KW-1185">Reference proteome</keyword>
<comment type="caution">
    <text evidence="1">The sequence shown here is derived from an EMBL/GenBank/DDBJ whole genome shotgun (WGS) entry which is preliminary data.</text>
</comment>
<feature type="non-terminal residue" evidence="1">
    <location>
        <position position="1"/>
    </location>
</feature>
<reference evidence="1" key="1">
    <citation type="journal article" date="2022" name="bioRxiv">
        <title>Sequencing and chromosome-scale assembly of the giantPleurodeles waltlgenome.</title>
        <authorList>
            <person name="Brown T."/>
            <person name="Elewa A."/>
            <person name="Iarovenko S."/>
            <person name="Subramanian E."/>
            <person name="Araus A.J."/>
            <person name="Petzold A."/>
            <person name="Susuki M."/>
            <person name="Suzuki K.-i.T."/>
            <person name="Hayashi T."/>
            <person name="Toyoda A."/>
            <person name="Oliveira C."/>
            <person name="Osipova E."/>
            <person name="Leigh N.D."/>
            <person name="Simon A."/>
            <person name="Yun M.H."/>
        </authorList>
    </citation>
    <scope>NUCLEOTIDE SEQUENCE</scope>
    <source>
        <strain evidence="1">20211129_DDA</strain>
        <tissue evidence="1">Liver</tissue>
    </source>
</reference>
<dbReference type="AlphaFoldDB" id="A0AAV7RN82"/>
<sequence length="53" mass="5599">LLHPGPDWVTRSSPGRNAQTSTIPVVFLHNLAFALNPSSLPPLCSLSGTFAGR</sequence>
<organism evidence="1 2">
    <name type="scientific">Pleurodeles waltl</name>
    <name type="common">Iberian ribbed newt</name>
    <dbReference type="NCBI Taxonomy" id="8319"/>
    <lineage>
        <taxon>Eukaryota</taxon>
        <taxon>Metazoa</taxon>
        <taxon>Chordata</taxon>
        <taxon>Craniata</taxon>
        <taxon>Vertebrata</taxon>
        <taxon>Euteleostomi</taxon>
        <taxon>Amphibia</taxon>
        <taxon>Batrachia</taxon>
        <taxon>Caudata</taxon>
        <taxon>Salamandroidea</taxon>
        <taxon>Salamandridae</taxon>
        <taxon>Pleurodelinae</taxon>
        <taxon>Pleurodeles</taxon>
    </lineage>
</organism>
<gene>
    <name evidence="1" type="ORF">NDU88_005738</name>
</gene>
<proteinExistence type="predicted"/>
<evidence type="ECO:0000313" key="2">
    <source>
        <dbReference type="Proteomes" id="UP001066276"/>
    </source>
</evidence>
<dbReference type="Proteomes" id="UP001066276">
    <property type="component" value="Chromosome 5"/>
</dbReference>
<accession>A0AAV7RN82</accession>
<name>A0AAV7RN82_PLEWA</name>
<protein>
    <submittedName>
        <fullName evidence="1">Uncharacterized protein</fullName>
    </submittedName>
</protein>
<feature type="non-terminal residue" evidence="1">
    <location>
        <position position="53"/>
    </location>
</feature>